<dbReference type="GO" id="GO:0003677">
    <property type="term" value="F:DNA binding"/>
    <property type="evidence" value="ECO:0007669"/>
    <property type="project" value="UniProtKB-KW"/>
</dbReference>
<keyword evidence="5" id="KW-0418">Kinase</keyword>
<dbReference type="RefSeq" id="WP_093028116.1">
    <property type="nucleotide sequence ID" value="NZ_FNNZ01000002.1"/>
</dbReference>
<dbReference type="InterPro" id="IPR018490">
    <property type="entry name" value="cNMP-bd_dom_sf"/>
</dbReference>
<dbReference type="Pfam" id="PF13545">
    <property type="entry name" value="HTH_Crp_2"/>
    <property type="match status" value="1"/>
</dbReference>
<keyword evidence="2" id="KW-0238">DNA-binding</keyword>
<sequence>MHPEKNSALFDNRLLASLPDEDHRQVLMHCESVELALDEVISEPGEQIRHVYFPVDCFFSLVTPPIDHAGLEVRLVGSEGMVGTPLVLGIDVTLLRTVVRGAGPAWRMTAERFPEALGQSPALRITLNRYLFVVTNQVEQMVACTRFHVLEARLARWLLMTRDRAHSDHFHATHEFLALLLGVRRVGVTKAATALQKRNLIHYSRGDIRVLDRPGLQAAACACYGESEAMYERFMG</sequence>
<evidence type="ECO:0000259" key="4">
    <source>
        <dbReference type="Pfam" id="PF13545"/>
    </source>
</evidence>
<organism evidence="5 6">
    <name type="scientific">Thiocapsa roseopersicina</name>
    <dbReference type="NCBI Taxonomy" id="1058"/>
    <lineage>
        <taxon>Bacteria</taxon>
        <taxon>Pseudomonadati</taxon>
        <taxon>Pseudomonadota</taxon>
        <taxon>Gammaproteobacteria</taxon>
        <taxon>Chromatiales</taxon>
        <taxon>Chromatiaceae</taxon>
        <taxon>Thiocapsa</taxon>
    </lineage>
</organism>
<dbReference type="InterPro" id="IPR036388">
    <property type="entry name" value="WH-like_DNA-bd_sf"/>
</dbReference>
<keyword evidence="1" id="KW-0805">Transcription regulation</keyword>
<evidence type="ECO:0000313" key="5">
    <source>
        <dbReference type="EMBL" id="SDW21537.1"/>
    </source>
</evidence>
<dbReference type="STRING" id="1058.SAMN05421783_102128"/>
<keyword evidence="6" id="KW-1185">Reference proteome</keyword>
<evidence type="ECO:0000256" key="1">
    <source>
        <dbReference type="ARBA" id="ARBA00023015"/>
    </source>
</evidence>
<dbReference type="PANTHER" id="PTHR24567:SF74">
    <property type="entry name" value="HTH-TYPE TRANSCRIPTIONAL REGULATOR ARCR"/>
    <property type="match status" value="1"/>
</dbReference>
<accession>A0A1H2RQC3</accession>
<dbReference type="Gene3D" id="2.60.120.10">
    <property type="entry name" value="Jelly Rolls"/>
    <property type="match status" value="1"/>
</dbReference>
<dbReference type="GO" id="GO:0016301">
    <property type="term" value="F:kinase activity"/>
    <property type="evidence" value="ECO:0007669"/>
    <property type="project" value="UniProtKB-KW"/>
</dbReference>
<feature type="domain" description="HTH crp-type" evidence="4">
    <location>
        <begin position="152"/>
        <end position="218"/>
    </location>
</feature>
<dbReference type="InterPro" id="IPR036390">
    <property type="entry name" value="WH_DNA-bd_sf"/>
</dbReference>
<name>A0A1H2RQC3_THIRO</name>
<dbReference type="AlphaFoldDB" id="A0A1H2RQC3"/>
<dbReference type="SUPFAM" id="SSF46785">
    <property type="entry name" value="Winged helix' DNA-binding domain"/>
    <property type="match status" value="1"/>
</dbReference>
<evidence type="ECO:0000256" key="3">
    <source>
        <dbReference type="ARBA" id="ARBA00023163"/>
    </source>
</evidence>
<dbReference type="Proteomes" id="UP000198816">
    <property type="component" value="Unassembled WGS sequence"/>
</dbReference>
<dbReference type="SUPFAM" id="SSF51206">
    <property type="entry name" value="cAMP-binding domain-like"/>
    <property type="match status" value="1"/>
</dbReference>
<dbReference type="GO" id="GO:0003700">
    <property type="term" value="F:DNA-binding transcription factor activity"/>
    <property type="evidence" value="ECO:0007669"/>
    <property type="project" value="TreeGrafter"/>
</dbReference>
<dbReference type="InterPro" id="IPR012318">
    <property type="entry name" value="HTH_CRP"/>
</dbReference>
<reference evidence="6" key="1">
    <citation type="submission" date="2016-10" db="EMBL/GenBank/DDBJ databases">
        <authorList>
            <person name="Varghese N."/>
            <person name="Submissions S."/>
        </authorList>
    </citation>
    <scope>NUCLEOTIDE SEQUENCE [LARGE SCALE GENOMIC DNA]</scope>
    <source>
        <strain evidence="6">DSM 217</strain>
    </source>
</reference>
<dbReference type="Gene3D" id="1.10.10.10">
    <property type="entry name" value="Winged helix-like DNA-binding domain superfamily/Winged helix DNA-binding domain"/>
    <property type="match status" value="1"/>
</dbReference>
<evidence type="ECO:0000313" key="6">
    <source>
        <dbReference type="Proteomes" id="UP000198816"/>
    </source>
</evidence>
<gene>
    <name evidence="5" type="ORF">SAMN05421783_102128</name>
</gene>
<dbReference type="GO" id="GO:0005829">
    <property type="term" value="C:cytosol"/>
    <property type="evidence" value="ECO:0007669"/>
    <property type="project" value="TreeGrafter"/>
</dbReference>
<keyword evidence="3" id="KW-0804">Transcription</keyword>
<proteinExistence type="predicted"/>
<dbReference type="InterPro" id="IPR014710">
    <property type="entry name" value="RmlC-like_jellyroll"/>
</dbReference>
<dbReference type="PANTHER" id="PTHR24567">
    <property type="entry name" value="CRP FAMILY TRANSCRIPTIONAL REGULATORY PROTEIN"/>
    <property type="match status" value="1"/>
</dbReference>
<evidence type="ECO:0000256" key="2">
    <source>
        <dbReference type="ARBA" id="ARBA00023125"/>
    </source>
</evidence>
<dbReference type="EMBL" id="FNNZ01000002">
    <property type="protein sequence ID" value="SDW21537.1"/>
    <property type="molecule type" value="Genomic_DNA"/>
</dbReference>
<protein>
    <submittedName>
        <fullName evidence="5">cAMP-binding domain of CRP or a regulatory subunit of cAMP-dependent protein kinases</fullName>
    </submittedName>
</protein>
<keyword evidence="5" id="KW-0808">Transferase</keyword>
<dbReference type="OrthoDB" id="8969464at2"/>
<dbReference type="InterPro" id="IPR050397">
    <property type="entry name" value="Env_Response_Regulators"/>
</dbReference>